<keyword evidence="2" id="KW-1185">Reference proteome</keyword>
<organism evidence="1 2">
    <name type="scientific">Pleurotus eryngii</name>
    <name type="common">Boletus of the steppes</name>
    <dbReference type="NCBI Taxonomy" id="5323"/>
    <lineage>
        <taxon>Eukaryota</taxon>
        <taxon>Fungi</taxon>
        <taxon>Dikarya</taxon>
        <taxon>Basidiomycota</taxon>
        <taxon>Agaricomycotina</taxon>
        <taxon>Agaricomycetes</taxon>
        <taxon>Agaricomycetidae</taxon>
        <taxon>Agaricales</taxon>
        <taxon>Pleurotineae</taxon>
        <taxon>Pleurotaceae</taxon>
        <taxon>Pleurotus</taxon>
    </lineage>
</organism>
<proteinExistence type="predicted"/>
<protein>
    <submittedName>
        <fullName evidence="1">Uncharacterized protein</fullName>
    </submittedName>
</protein>
<dbReference type="AlphaFoldDB" id="A0A9P5ZVW5"/>
<evidence type="ECO:0000313" key="2">
    <source>
        <dbReference type="Proteomes" id="UP000807025"/>
    </source>
</evidence>
<evidence type="ECO:0000313" key="1">
    <source>
        <dbReference type="EMBL" id="KAF9494462.1"/>
    </source>
</evidence>
<accession>A0A9P5ZVW5</accession>
<dbReference type="Proteomes" id="UP000807025">
    <property type="component" value="Unassembled WGS sequence"/>
</dbReference>
<comment type="caution">
    <text evidence="1">The sequence shown here is derived from an EMBL/GenBank/DDBJ whole genome shotgun (WGS) entry which is preliminary data.</text>
</comment>
<gene>
    <name evidence="1" type="ORF">BDN71DRAFT_979457</name>
</gene>
<dbReference type="EMBL" id="MU154572">
    <property type="protein sequence ID" value="KAF9494462.1"/>
    <property type="molecule type" value="Genomic_DNA"/>
</dbReference>
<reference evidence="1" key="1">
    <citation type="submission" date="2020-11" db="EMBL/GenBank/DDBJ databases">
        <authorList>
            <consortium name="DOE Joint Genome Institute"/>
            <person name="Ahrendt S."/>
            <person name="Riley R."/>
            <person name="Andreopoulos W."/>
            <person name="Labutti K."/>
            <person name="Pangilinan J."/>
            <person name="Ruiz-Duenas F.J."/>
            <person name="Barrasa J.M."/>
            <person name="Sanchez-Garcia M."/>
            <person name="Camarero S."/>
            <person name="Miyauchi S."/>
            <person name="Serrano A."/>
            <person name="Linde D."/>
            <person name="Babiker R."/>
            <person name="Drula E."/>
            <person name="Ayuso-Fernandez I."/>
            <person name="Pacheco R."/>
            <person name="Padilla G."/>
            <person name="Ferreira P."/>
            <person name="Barriuso J."/>
            <person name="Kellner H."/>
            <person name="Castanera R."/>
            <person name="Alfaro M."/>
            <person name="Ramirez L."/>
            <person name="Pisabarro A.G."/>
            <person name="Kuo A."/>
            <person name="Tritt A."/>
            <person name="Lipzen A."/>
            <person name="He G."/>
            <person name="Yan M."/>
            <person name="Ng V."/>
            <person name="Cullen D."/>
            <person name="Martin F."/>
            <person name="Rosso M.-N."/>
            <person name="Henrissat B."/>
            <person name="Hibbett D."/>
            <person name="Martinez A.T."/>
            <person name="Grigoriev I.V."/>
        </authorList>
    </citation>
    <scope>NUCLEOTIDE SEQUENCE</scope>
    <source>
        <strain evidence="1">ATCC 90797</strain>
    </source>
</reference>
<sequence>MEGKERDESGSGREGRRWGVGKAETGVYIPSRRVLLLTLLFSTIQIVCPAAPHVGAYRPPCSTRLCAPTRRPARCLRSAFGEVDYGGGILLGSRRAQFAYQWIHSLRGKQPGLVALIPWSLAHLRCRVSSPPKDNRGQTISFALENESKVFRGGFAAGEQALHPRFLL</sequence>
<name>A0A9P5ZVW5_PLEER</name>